<comment type="subcellular location">
    <subcellularLocation>
        <location evidence="1">Cell membrane</location>
        <topology evidence="1">Multi-pass membrane protein</topology>
    </subcellularLocation>
</comment>
<dbReference type="PROSITE" id="PS50850">
    <property type="entry name" value="MFS"/>
    <property type="match status" value="1"/>
</dbReference>
<dbReference type="GO" id="GO:0005886">
    <property type="term" value="C:plasma membrane"/>
    <property type="evidence" value="ECO:0007669"/>
    <property type="project" value="UniProtKB-SubCell"/>
</dbReference>
<evidence type="ECO:0000256" key="4">
    <source>
        <dbReference type="ARBA" id="ARBA00022692"/>
    </source>
</evidence>
<feature type="transmembrane region" description="Helical" evidence="7">
    <location>
        <begin position="352"/>
        <end position="378"/>
    </location>
</feature>
<evidence type="ECO:0000256" key="7">
    <source>
        <dbReference type="SAM" id="Phobius"/>
    </source>
</evidence>
<protein>
    <recommendedName>
        <fullName evidence="8">Major facilitator superfamily (MFS) profile domain-containing protein</fullName>
    </recommendedName>
</protein>
<evidence type="ECO:0000256" key="3">
    <source>
        <dbReference type="ARBA" id="ARBA00022475"/>
    </source>
</evidence>
<dbReference type="CDD" id="cd06173">
    <property type="entry name" value="MFS_MefA_like"/>
    <property type="match status" value="1"/>
</dbReference>
<dbReference type="RefSeq" id="WP_050432590.1">
    <property type="nucleotide sequence ID" value="NZ_CP012159.1"/>
</dbReference>
<dbReference type="Gene3D" id="1.20.1250.20">
    <property type="entry name" value="MFS general substrate transporter like domains"/>
    <property type="match status" value="1"/>
</dbReference>
<dbReference type="AlphaFoldDB" id="A0A0K1EJD5"/>
<feature type="transmembrane region" description="Helical" evidence="7">
    <location>
        <begin position="197"/>
        <end position="217"/>
    </location>
</feature>
<feature type="transmembrane region" description="Helical" evidence="7">
    <location>
        <begin position="327"/>
        <end position="346"/>
    </location>
</feature>
<accession>A0A0K1EJD5</accession>
<dbReference type="PANTHER" id="PTHR43266:SF2">
    <property type="entry name" value="MAJOR FACILITATOR SUPERFAMILY (MFS) PROFILE DOMAIN-CONTAINING PROTEIN"/>
    <property type="match status" value="1"/>
</dbReference>
<dbReference type="STRING" id="52.CMC5_048490"/>
<proteinExistence type="predicted"/>
<dbReference type="OrthoDB" id="9775268at2"/>
<evidence type="ECO:0000256" key="2">
    <source>
        <dbReference type="ARBA" id="ARBA00022448"/>
    </source>
</evidence>
<keyword evidence="4 7" id="KW-0812">Transmembrane</keyword>
<name>A0A0K1EJD5_CHOCO</name>
<reference evidence="9 10" key="1">
    <citation type="submission" date="2015-07" db="EMBL/GenBank/DDBJ databases">
        <title>Genome analysis of myxobacterium Chondromyces crocatus Cm c5 reveals a high potential for natural compound synthesis and the genetic basis for the loss of fruiting body formation.</title>
        <authorList>
            <person name="Zaburannyi N."/>
            <person name="Bunk B."/>
            <person name="Maier J."/>
            <person name="Overmann J."/>
            <person name="Mueller R."/>
        </authorList>
    </citation>
    <scope>NUCLEOTIDE SEQUENCE [LARGE SCALE GENOMIC DNA]</scope>
    <source>
        <strain evidence="9 10">Cm c5</strain>
    </source>
</reference>
<feature type="transmembrane region" description="Helical" evidence="7">
    <location>
        <begin position="390"/>
        <end position="408"/>
    </location>
</feature>
<dbReference type="InterPro" id="IPR036259">
    <property type="entry name" value="MFS_trans_sf"/>
</dbReference>
<keyword evidence="5 7" id="KW-1133">Transmembrane helix</keyword>
<dbReference type="InterPro" id="IPR020846">
    <property type="entry name" value="MFS_dom"/>
</dbReference>
<evidence type="ECO:0000313" key="9">
    <source>
        <dbReference type="EMBL" id="AKT40693.1"/>
    </source>
</evidence>
<keyword evidence="2" id="KW-0813">Transport</keyword>
<keyword evidence="3" id="KW-1003">Cell membrane</keyword>
<keyword evidence="10" id="KW-1185">Reference proteome</keyword>
<sequence>MDSPSDSSNAGGERTGGSQGNFIAVLRIRDFRLLWLGQLISQTGDYFAYTAMMLVVSRFSTLRGDGEGDLALAISSLMIVAAVPRLLFGALAGVFADRWPRRRAMLFSDVLRMGMTLLLIPAFLLKSLTAVYLLAFLMSTVSTLFTSAKGAVLPLLVPQEQLMPANTISQVSMMAANFIGPALAGAVFKMLPSEKLWMVFILDSFSFFASGVALWLMSTAGDVRTDRAKLATAGGPLRRVVDDLLVGLKALTQNRTISALAIVCTISFFAAGGLQVLWFVLLKTRYGFVQESELAFRNSIVDMAFFTGMVLASVAVGNVLSSAAPKWLIFWGLVVSGVATAIAGHMPSYWGLVVSVVCLGLFVAPIQAGISTLTQLVVPNDQLGRVGGSISTVTEAAMMSSLALAGVVPKTLGLANTFLVAGALCWLGALLAWIRLPAVKAQRNAPTVTPGEAQPA</sequence>
<keyword evidence="6 7" id="KW-0472">Membrane</keyword>
<dbReference type="SUPFAM" id="SSF103473">
    <property type="entry name" value="MFS general substrate transporter"/>
    <property type="match status" value="1"/>
</dbReference>
<evidence type="ECO:0000256" key="5">
    <source>
        <dbReference type="ARBA" id="ARBA00022989"/>
    </source>
</evidence>
<evidence type="ECO:0000256" key="6">
    <source>
        <dbReference type="ARBA" id="ARBA00023136"/>
    </source>
</evidence>
<dbReference type="GO" id="GO:0022857">
    <property type="term" value="F:transmembrane transporter activity"/>
    <property type="evidence" value="ECO:0007669"/>
    <property type="project" value="InterPro"/>
</dbReference>
<evidence type="ECO:0000259" key="8">
    <source>
        <dbReference type="PROSITE" id="PS50850"/>
    </source>
</evidence>
<feature type="domain" description="Major facilitator superfamily (MFS) profile" evidence="8">
    <location>
        <begin position="256"/>
        <end position="456"/>
    </location>
</feature>
<feature type="transmembrane region" description="Helical" evidence="7">
    <location>
        <begin position="414"/>
        <end position="434"/>
    </location>
</feature>
<feature type="transmembrane region" description="Helical" evidence="7">
    <location>
        <begin position="257"/>
        <end position="280"/>
    </location>
</feature>
<dbReference type="InterPro" id="IPR010290">
    <property type="entry name" value="TM_effector"/>
</dbReference>
<feature type="transmembrane region" description="Helical" evidence="7">
    <location>
        <begin position="300"/>
        <end position="320"/>
    </location>
</feature>
<dbReference type="Proteomes" id="UP000067626">
    <property type="component" value="Chromosome"/>
</dbReference>
<feature type="transmembrane region" description="Helical" evidence="7">
    <location>
        <begin position="70"/>
        <end position="94"/>
    </location>
</feature>
<dbReference type="PANTHER" id="PTHR43266">
    <property type="entry name" value="MACROLIDE-EFFLUX PROTEIN"/>
    <property type="match status" value="1"/>
</dbReference>
<evidence type="ECO:0000313" key="10">
    <source>
        <dbReference type="Proteomes" id="UP000067626"/>
    </source>
</evidence>
<evidence type="ECO:0000256" key="1">
    <source>
        <dbReference type="ARBA" id="ARBA00004651"/>
    </source>
</evidence>
<organism evidence="9 10">
    <name type="scientific">Chondromyces crocatus</name>
    <dbReference type="NCBI Taxonomy" id="52"/>
    <lineage>
        <taxon>Bacteria</taxon>
        <taxon>Pseudomonadati</taxon>
        <taxon>Myxococcota</taxon>
        <taxon>Polyangia</taxon>
        <taxon>Polyangiales</taxon>
        <taxon>Polyangiaceae</taxon>
        <taxon>Chondromyces</taxon>
    </lineage>
</organism>
<dbReference type="KEGG" id="ccro:CMC5_048490"/>
<dbReference type="Pfam" id="PF05977">
    <property type="entry name" value="MFS_3"/>
    <property type="match status" value="1"/>
</dbReference>
<dbReference type="PRINTS" id="PR00173">
    <property type="entry name" value="EDTRNSPORT"/>
</dbReference>
<dbReference type="EMBL" id="CP012159">
    <property type="protein sequence ID" value="AKT40693.1"/>
    <property type="molecule type" value="Genomic_DNA"/>
</dbReference>
<gene>
    <name evidence="9" type="ORF">CMC5_048490</name>
</gene>